<accession>A0A0P9EHC0</accession>
<sequence>MTDSVIAKPVIDDIEAAGYKVLTRAEYAGLQRLYEAVKNWRYGLIDKQTKGDVGSIAAAYPAIYRLATTFDELEAMNT</sequence>
<name>A0A0P9EHC0_9BACL</name>
<evidence type="ECO:0000313" key="2">
    <source>
        <dbReference type="Proteomes" id="UP000050482"/>
    </source>
</evidence>
<dbReference type="AlphaFoldDB" id="A0A0P9EHC0"/>
<dbReference type="PATRIC" id="fig|471514.4.peg.1054"/>
<evidence type="ECO:0000313" key="1">
    <source>
        <dbReference type="EMBL" id="KPV42007.1"/>
    </source>
</evidence>
<dbReference type="RefSeq" id="WP_054970913.1">
    <property type="nucleotide sequence ID" value="NZ_LJCO01000085.1"/>
</dbReference>
<proteinExistence type="predicted"/>
<protein>
    <submittedName>
        <fullName evidence="1">Uncharacterized protein</fullName>
    </submittedName>
</protein>
<reference evidence="1 2" key="1">
    <citation type="submission" date="2015-09" db="EMBL/GenBank/DDBJ databases">
        <title>Draft genome sequence of Alicyclobacillus ferrooxydans DSM 22381.</title>
        <authorList>
            <person name="Hemp J."/>
        </authorList>
    </citation>
    <scope>NUCLEOTIDE SEQUENCE [LARGE SCALE GENOMIC DNA]</scope>
    <source>
        <strain evidence="1 2">TC-34</strain>
    </source>
</reference>
<organism evidence="1 2">
    <name type="scientific">Alicyclobacillus ferrooxydans</name>
    <dbReference type="NCBI Taxonomy" id="471514"/>
    <lineage>
        <taxon>Bacteria</taxon>
        <taxon>Bacillati</taxon>
        <taxon>Bacillota</taxon>
        <taxon>Bacilli</taxon>
        <taxon>Bacillales</taxon>
        <taxon>Alicyclobacillaceae</taxon>
        <taxon>Alicyclobacillus</taxon>
    </lineage>
</organism>
<dbReference type="Proteomes" id="UP000050482">
    <property type="component" value="Unassembled WGS sequence"/>
</dbReference>
<gene>
    <name evidence="1" type="ORF">AN477_19755</name>
</gene>
<comment type="caution">
    <text evidence="1">The sequence shown here is derived from an EMBL/GenBank/DDBJ whole genome shotgun (WGS) entry which is preliminary data.</text>
</comment>
<dbReference type="EMBL" id="LJCO01000085">
    <property type="protein sequence ID" value="KPV42007.1"/>
    <property type="molecule type" value="Genomic_DNA"/>
</dbReference>
<dbReference type="STRING" id="471514.AN477_19755"/>
<keyword evidence="2" id="KW-1185">Reference proteome</keyword>